<dbReference type="InterPro" id="IPR036388">
    <property type="entry name" value="WH-like_DNA-bd_sf"/>
</dbReference>
<evidence type="ECO:0000256" key="10">
    <source>
        <dbReference type="RuleBase" id="RU367032"/>
    </source>
</evidence>
<keyword evidence="11" id="KW-0175">Coiled coil</keyword>
<reference evidence="14" key="1">
    <citation type="submission" date="2021-06" db="EMBL/GenBank/DDBJ databases">
        <authorList>
            <consortium name="DOE Joint Genome Institute"/>
            <person name="Mondo S.J."/>
            <person name="Amses K.R."/>
            <person name="Simmons D.R."/>
            <person name="Longcore J.E."/>
            <person name="Seto K."/>
            <person name="Alves G.H."/>
            <person name="Bonds A.E."/>
            <person name="Quandt C.A."/>
            <person name="Davis W.J."/>
            <person name="Chang Y."/>
            <person name="Letcher P.M."/>
            <person name="Powell M.J."/>
            <person name="Kuo A."/>
            <person name="Labutti K."/>
            <person name="Pangilinan J."/>
            <person name="Andreopoulos W."/>
            <person name="Tritt A."/>
            <person name="Riley R."/>
            <person name="Hundley H."/>
            <person name="Johnson J."/>
            <person name="Lipzen A."/>
            <person name="Barry K."/>
            <person name="Berbee M.L."/>
            <person name="Buchler N.E."/>
            <person name="Grigoriev I.V."/>
            <person name="Spatafora J.W."/>
            <person name="Stajich J.E."/>
            <person name="James T.Y."/>
        </authorList>
    </citation>
    <scope>NUCLEOTIDE SEQUENCE</scope>
    <source>
        <strain evidence="14">AG</strain>
    </source>
</reference>
<evidence type="ECO:0000256" key="11">
    <source>
        <dbReference type="SAM" id="Coils"/>
    </source>
</evidence>
<evidence type="ECO:0000313" key="14">
    <source>
        <dbReference type="EMBL" id="KAI8579869.1"/>
    </source>
</evidence>
<dbReference type="PANTHER" id="PTHR23058">
    <property type="entry name" value="PEROXISOMAL MEMBRANE PROTEIN PEX14"/>
    <property type="match status" value="1"/>
</dbReference>
<evidence type="ECO:0000256" key="6">
    <source>
        <dbReference type="ARBA" id="ARBA00023140"/>
    </source>
</evidence>
<accession>A0AAD5HEA6</accession>
<evidence type="ECO:0000256" key="5">
    <source>
        <dbReference type="ARBA" id="ARBA00023136"/>
    </source>
</evidence>
<keyword evidence="15" id="KW-1185">Reference proteome</keyword>
<evidence type="ECO:0000256" key="7">
    <source>
        <dbReference type="ARBA" id="ARBA00029502"/>
    </source>
</evidence>
<dbReference type="Proteomes" id="UP001206595">
    <property type="component" value="Unassembled WGS sequence"/>
</dbReference>
<feature type="domain" description="Peroxisome membrane anchor protein Pex14p N-terminal" evidence="13">
    <location>
        <begin position="5"/>
        <end position="49"/>
    </location>
</feature>
<feature type="compositionally biased region" description="Low complexity" evidence="12">
    <location>
        <begin position="246"/>
        <end position="259"/>
    </location>
</feature>
<dbReference type="Pfam" id="PF04695">
    <property type="entry name" value="Pex14_N"/>
    <property type="match status" value="1"/>
</dbReference>
<dbReference type="Gene3D" id="1.10.10.10">
    <property type="entry name" value="Winged helix-like DNA-binding domain superfamily/Winged helix DNA-binding domain"/>
    <property type="match status" value="1"/>
</dbReference>
<evidence type="ECO:0000256" key="8">
    <source>
        <dbReference type="ARBA" id="ARBA00029691"/>
    </source>
</evidence>
<dbReference type="GO" id="GO:0005778">
    <property type="term" value="C:peroxisomal membrane"/>
    <property type="evidence" value="ECO:0007669"/>
    <property type="project" value="UniProtKB-SubCell"/>
</dbReference>
<evidence type="ECO:0000256" key="1">
    <source>
        <dbReference type="ARBA" id="ARBA00005443"/>
    </source>
</evidence>
<dbReference type="PANTHER" id="PTHR23058:SF0">
    <property type="entry name" value="PEROXISOMAL MEMBRANE PROTEIN PEX14"/>
    <property type="match status" value="1"/>
</dbReference>
<evidence type="ECO:0000256" key="12">
    <source>
        <dbReference type="SAM" id="MobiDB-lite"/>
    </source>
</evidence>
<feature type="region of interest" description="Disordered" evidence="12">
    <location>
        <begin position="244"/>
        <end position="325"/>
    </location>
</feature>
<evidence type="ECO:0000256" key="4">
    <source>
        <dbReference type="ARBA" id="ARBA00023010"/>
    </source>
</evidence>
<feature type="coiled-coil region" evidence="11">
    <location>
        <begin position="123"/>
        <end position="189"/>
    </location>
</feature>
<dbReference type="RefSeq" id="XP_051444873.1">
    <property type="nucleotide sequence ID" value="XM_051588769.1"/>
</dbReference>
<dbReference type="GO" id="GO:0016560">
    <property type="term" value="P:protein import into peroxisome matrix, docking"/>
    <property type="evidence" value="ECO:0007669"/>
    <property type="project" value="UniProtKB-UniRule"/>
</dbReference>
<dbReference type="AlphaFoldDB" id="A0AAD5HEA6"/>
<keyword evidence="3 10" id="KW-0653">Protein transport</keyword>
<evidence type="ECO:0000259" key="13">
    <source>
        <dbReference type="Pfam" id="PF04695"/>
    </source>
</evidence>
<keyword evidence="6 10" id="KW-0576">Peroxisome</keyword>
<dbReference type="InterPro" id="IPR006785">
    <property type="entry name" value="Pex14_N"/>
</dbReference>
<feature type="compositionally biased region" description="Basic and acidic residues" evidence="12">
    <location>
        <begin position="316"/>
        <end position="325"/>
    </location>
</feature>
<keyword evidence="5 10" id="KW-0472">Membrane</keyword>
<evidence type="ECO:0000256" key="9">
    <source>
        <dbReference type="ARBA" id="ARBA00046271"/>
    </source>
</evidence>
<dbReference type="InterPro" id="IPR025655">
    <property type="entry name" value="PEX14"/>
</dbReference>
<comment type="subcellular location">
    <subcellularLocation>
        <location evidence="9 10">Peroxisome membrane</location>
    </subcellularLocation>
</comment>
<dbReference type="GO" id="GO:0005102">
    <property type="term" value="F:signaling receptor binding"/>
    <property type="evidence" value="ECO:0007669"/>
    <property type="project" value="TreeGrafter"/>
</dbReference>
<protein>
    <recommendedName>
        <fullName evidence="7 10">Peroxisomal membrane protein PEX14</fullName>
    </recommendedName>
    <alternativeName>
        <fullName evidence="8 10">Peroxin-14</fullName>
    </alternativeName>
</protein>
<keyword evidence="2 10" id="KW-0813">Transport</keyword>
<comment type="caution">
    <text evidence="14">The sequence shown here is derived from an EMBL/GenBank/DDBJ whole genome shotgun (WGS) entry which is preliminary data.</text>
</comment>
<comment type="similarity">
    <text evidence="1 10">Belongs to the peroxin-14 family.</text>
</comment>
<dbReference type="EMBL" id="MU620916">
    <property type="protein sequence ID" value="KAI8579869.1"/>
    <property type="molecule type" value="Genomic_DNA"/>
</dbReference>
<reference evidence="14" key="2">
    <citation type="journal article" date="2022" name="Proc. Natl. Acad. Sci. U.S.A.">
        <title>Diploid-dominant life cycles characterize the early evolution of Fungi.</title>
        <authorList>
            <person name="Amses K.R."/>
            <person name="Simmons D.R."/>
            <person name="Longcore J.E."/>
            <person name="Mondo S.J."/>
            <person name="Seto K."/>
            <person name="Jeronimo G.H."/>
            <person name="Bonds A.E."/>
            <person name="Quandt C.A."/>
            <person name="Davis W.J."/>
            <person name="Chang Y."/>
            <person name="Federici B.A."/>
            <person name="Kuo A."/>
            <person name="LaButti K."/>
            <person name="Pangilinan J."/>
            <person name="Andreopoulos W."/>
            <person name="Tritt A."/>
            <person name="Riley R."/>
            <person name="Hundley H."/>
            <person name="Johnson J."/>
            <person name="Lipzen A."/>
            <person name="Barry K."/>
            <person name="Lang B.F."/>
            <person name="Cuomo C.A."/>
            <person name="Buchler N.E."/>
            <person name="Grigoriev I.V."/>
            <person name="Spatafora J.W."/>
            <person name="Stajich J.E."/>
            <person name="James T.Y."/>
        </authorList>
    </citation>
    <scope>NUCLEOTIDE SEQUENCE</scope>
    <source>
        <strain evidence="14">AG</strain>
    </source>
</reference>
<organism evidence="14 15">
    <name type="scientific">Umbelopsis ramanniana AG</name>
    <dbReference type="NCBI Taxonomy" id="1314678"/>
    <lineage>
        <taxon>Eukaryota</taxon>
        <taxon>Fungi</taxon>
        <taxon>Fungi incertae sedis</taxon>
        <taxon>Mucoromycota</taxon>
        <taxon>Mucoromycotina</taxon>
        <taxon>Umbelopsidomycetes</taxon>
        <taxon>Umbelopsidales</taxon>
        <taxon>Umbelopsidaceae</taxon>
        <taxon>Umbelopsis</taxon>
    </lineage>
</organism>
<sequence length="325" mass="34610">MAAPREVMLKSAVSFLSDPKVQSAPLAKKVAFLESKGLTAEEIEEAMSRANGKSTEATTVAAPGAVAYPGGGVVMQAPPPVPARASYDWRDVFIAAVMAGGVGYGVWHLAKRLFGPLFKVPSSEDLEVEQKRLDEQFQAVEDSLKEIQEQTSTALTNVSAQSEKVNDTLSTLQETLKKLEESDNNKDEEFKSIKEDVEVIKGLIPKMLDRNKDAQATILNDLQTEVKSLKSLLLSRRPATALLDGAASSSPSVTSPPAAETNGISPRLSATFNSSARPGIPSWQIASKTAPAATENKPTGSSEKQPAADESSEIAADSKAEVKEQ</sequence>
<keyword evidence="4" id="KW-0811">Translocation</keyword>
<comment type="function">
    <text evidence="10">Component of the PEX13-PEX14 docking complex, a translocon channel that specifically mediates the import of peroxisomal cargo proteins bound to PEX5 receptor. The PEX13-PEX14 docking complex forms a large import pore which can be opened to a diameter of about 9 nm. Mechanistically, PEX5 receptor along with cargo proteins associates with the PEX14 subunit of the PEX13-PEX14 docking complex in the cytosol, leading to the insertion of the receptor into the organelle membrane with the concomitant translocation of the cargo into the peroxisome matrix.</text>
</comment>
<dbReference type="GeneID" id="75914114"/>
<feature type="compositionally biased region" description="Polar residues" evidence="12">
    <location>
        <begin position="262"/>
        <end position="276"/>
    </location>
</feature>
<name>A0AAD5HEA6_UMBRA</name>
<dbReference type="GO" id="GO:1990429">
    <property type="term" value="C:peroxisomal importomer complex"/>
    <property type="evidence" value="ECO:0007669"/>
    <property type="project" value="TreeGrafter"/>
</dbReference>
<evidence type="ECO:0000313" key="15">
    <source>
        <dbReference type="Proteomes" id="UP001206595"/>
    </source>
</evidence>
<gene>
    <name evidence="14" type="ORF">K450DRAFT_239466</name>
</gene>
<proteinExistence type="inferred from homology"/>
<evidence type="ECO:0000256" key="2">
    <source>
        <dbReference type="ARBA" id="ARBA00022448"/>
    </source>
</evidence>
<evidence type="ECO:0000256" key="3">
    <source>
        <dbReference type="ARBA" id="ARBA00022927"/>
    </source>
</evidence>